<evidence type="ECO:0000313" key="8">
    <source>
        <dbReference type="EMBL" id="GAH62862.1"/>
    </source>
</evidence>
<dbReference type="GO" id="GO:0005886">
    <property type="term" value="C:plasma membrane"/>
    <property type="evidence" value="ECO:0007669"/>
    <property type="project" value="UniProtKB-SubCell"/>
</dbReference>
<keyword evidence="2" id="KW-1003">Cell membrane</keyword>
<dbReference type="SUPFAM" id="SSF82866">
    <property type="entry name" value="Multidrug efflux transporter AcrB transmembrane domain"/>
    <property type="match status" value="1"/>
</dbReference>
<feature type="non-terminal residue" evidence="8">
    <location>
        <position position="1"/>
    </location>
</feature>
<keyword evidence="4 6" id="KW-1133">Transmembrane helix</keyword>
<accession>X1H0B3</accession>
<organism evidence="8">
    <name type="scientific">marine sediment metagenome</name>
    <dbReference type="NCBI Taxonomy" id="412755"/>
    <lineage>
        <taxon>unclassified sequences</taxon>
        <taxon>metagenomes</taxon>
        <taxon>ecological metagenomes</taxon>
    </lineage>
</organism>
<evidence type="ECO:0000256" key="2">
    <source>
        <dbReference type="ARBA" id="ARBA00022475"/>
    </source>
</evidence>
<dbReference type="Gene3D" id="1.20.1640.10">
    <property type="entry name" value="Multidrug efflux transporter AcrB transmembrane domain"/>
    <property type="match status" value="1"/>
</dbReference>
<evidence type="ECO:0000256" key="1">
    <source>
        <dbReference type="ARBA" id="ARBA00004651"/>
    </source>
</evidence>
<dbReference type="AlphaFoldDB" id="X1H0B3"/>
<reference evidence="8" key="1">
    <citation type="journal article" date="2014" name="Front. Microbiol.">
        <title>High frequency of phylogenetically diverse reductive dehalogenase-homologous genes in deep subseafloor sedimentary metagenomes.</title>
        <authorList>
            <person name="Kawai M."/>
            <person name="Futagami T."/>
            <person name="Toyoda A."/>
            <person name="Takaki Y."/>
            <person name="Nishi S."/>
            <person name="Hori S."/>
            <person name="Arai W."/>
            <person name="Tsubouchi T."/>
            <person name="Morono Y."/>
            <person name="Uchiyama I."/>
            <person name="Ito T."/>
            <person name="Fujiyama A."/>
            <person name="Inagaki F."/>
            <person name="Takami H."/>
        </authorList>
    </citation>
    <scope>NUCLEOTIDE SEQUENCE</scope>
    <source>
        <strain evidence="8">Expedition CK06-06</strain>
    </source>
</reference>
<sequence>TEGNPKTEEYDRLNEKYQIGEAISVLIEQDDSLLDEENLKNVLALQEKIEEIDGVSQVRSFIPSEIFMGGHTFTVDERFIDHHSDLLIDFIEDRYFLTEQVLSSDRSKSTIIVNLELNANVGDVVGSLKEIIQSEEGLTLSLAGNEIIKDTLWDYLIRILFILPPAAGILILLVFYSVIRNKKFTILAVIPAGLAVLWTFGTIFWSGQELNLVTVISPIFILVMGAVDGLHYISHFLDNMSRYSDRRQLTVETLRFVGMPIFLT</sequence>
<keyword evidence="3 6" id="KW-0812">Transmembrane</keyword>
<dbReference type="InterPro" id="IPR050545">
    <property type="entry name" value="Mycobact_MmpL"/>
</dbReference>
<evidence type="ECO:0000256" key="4">
    <source>
        <dbReference type="ARBA" id="ARBA00022989"/>
    </source>
</evidence>
<feature type="transmembrane region" description="Helical" evidence="6">
    <location>
        <begin position="186"/>
        <end position="206"/>
    </location>
</feature>
<feature type="non-terminal residue" evidence="8">
    <location>
        <position position="264"/>
    </location>
</feature>
<dbReference type="Pfam" id="PF03176">
    <property type="entry name" value="MMPL"/>
    <property type="match status" value="1"/>
</dbReference>
<comment type="subcellular location">
    <subcellularLocation>
        <location evidence="1">Cell membrane</location>
        <topology evidence="1">Multi-pass membrane protein</topology>
    </subcellularLocation>
</comment>
<gene>
    <name evidence="8" type="ORF">S03H2_48185</name>
</gene>
<evidence type="ECO:0000256" key="6">
    <source>
        <dbReference type="SAM" id="Phobius"/>
    </source>
</evidence>
<keyword evidence="5 6" id="KW-0472">Membrane</keyword>
<evidence type="ECO:0000256" key="3">
    <source>
        <dbReference type="ARBA" id="ARBA00022692"/>
    </source>
</evidence>
<comment type="caution">
    <text evidence="8">The sequence shown here is derived from an EMBL/GenBank/DDBJ whole genome shotgun (WGS) entry which is preliminary data.</text>
</comment>
<dbReference type="InterPro" id="IPR004869">
    <property type="entry name" value="MMPL_dom"/>
</dbReference>
<feature type="transmembrane region" description="Helical" evidence="6">
    <location>
        <begin position="155"/>
        <end position="179"/>
    </location>
</feature>
<proteinExistence type="predicted"/>
<feature type="transmembrane region" description="Helical" evidence="6">
    <location>
        <begin position="212"/>
        <end position="233"/>
    </location>
</feature>
<evidence type="ECO:0000256" key="5">
    <source>
        <dbReference type="ARBA" id="ARBA00023136"/>
    </source>
</evidence>
<dbReference type="EMBL" id="BARU01030355">
    <property type="protein sequence ID" value="GAH62862.1"/>
    <property type="molecule type" value="Genomic_DNA"/>
</dbReference>
<dbReference type="PANTHER" id="PTHR33406:SF13">
    <property type="entry name" value="MEMBRANE PROTEIN YDFJ"/>
    <property type="match status" value="1"/>
</dbReference>
<name>X1H0B3_9ZZZZ</name>
<dbReference type="PANTHER" id="PTHR33406">
    <property type="entry name" value="MEMBRANE PROTEIN MJ1562-RELATED"/>
    <property type="match status" value="1"/>
</dbReference>
<feature type="domain" description="Membrane transport protein MMPL" evidence="7">
    <location>
        <begin position="18"/>
        <end position="226"/>
    </location>
</feature>
<protein>
    <recommendedName>
        <fullName evidence="7">Membrane transport protein MMPL domain-containing protein</fullName>
    </recommendedName>
</protein>
<evidence type="ECO:0000259" key="7">
    <source>
        <dbReference type="Pfam" id="PF03176"/>
    </source>
</evidence>